<evidence type="ECO:0000313" key="2">
    <source>
        <dbReference type="EMBL" id="MEQ3549479.1"/>
    </source>
</evidence>
<evidence type="ECO:0000313" key="3">
    <source>
        <dbReference type="Proteomes" id="UP001494902"/>
    </source>
</evidence>
<accession>A0ABV1K4U9</accession>
<keyword evidence="3" id="KW-1185">Reference proteome</keyword>
<feature type="compositionally biased region" description="Gly residues" evidence="1">
    <location>
        <begin position="51"/>
        <end position="62"/>
    </location>
</feature>
<protein>
    <submittedName>
        <fullName evidence="2">Uncharacterized protein</fullName>
    </submittedName>
</protein>
<proteinExistence type="predicted"/>
<reference evidence="2 3" key="1">
    <citation type="submission" date="2024-03" db="EMBL/GenBank/DDBJ databases">
        <title>Draft genome sequence of Pseudonocardia nematodicida JCM 31783.</title>
        <authorList>
            <person name="Butdee W."/>
            <person name="Duangmal K."/>
        </authorList>
    </citation>
    <scope>NUCLEOTIDE SEQUENCE [LARGE SCALE GENOMIC DNA]</scope>
    <source>
        <strain evidence="2 3">JCM 31783</strain>
    </source>
</reference>
<sequence length="94" mass="9832">MRWPASRWQVLAEADAWGVSGVVARQLAPLPEGRYPSLEAVVETLVGMARGAGRGDASGPGGRPHLLGRGGPRRPVSPAHHHAPIGRPPGRSAH</sequence>
<gene>
    <name evidence="2" type="ORF">WIS52_03260</name>
</gene>
<feature type="region of interest" description="Disordered" evidence="1">
    <location>
        <begin position="51"/>
        <end position="94"/>
    </location>
</feature>
<dbReference type="RefSeq" id="WP_349296552.1">
    <property type="nucleotide sequence ID" value="NZ_JBEDNQ010000001.1"/>
</dbReference>
<evidence type="ECO:0000256" key="1">
    <source>
        <dbReference type="SAM" id="MobiDB-lite"/>
    </source>
</evidence>
<organism evidence="2 3">
    <name type="scientific">Pseudonocardia nematodicida</name>
    <dbReference type="NCBI Taxonomy" id="1206997"/>
    <lineage>
        <taxon>Bacteria</taxon>
        <taxon>Bacillati</taxon>
        <taxon>Actinomycetota</taxon>
        <taxon>Actinomycetes</taxon>
        <taxon>Pseudonocardiales</taxon>
        <taxon>Pseudonocardiaceae</taxon>
        <taxon>Pseudonocardia</taxon>
    </lineage>
</organism>
<dbReference type="Proteomes" id="UP001494902">
    <property type="component" value="Unassembled WGS sequence"/>
</dbReference>
<name>A0ABV1K4U9_9PSEU</name>
<comment type="caution">
    <text evidence="2">The sequence shown here is derived from an EMBL/GenBank/DDBJ whole genome shotgun (WGS) entry which is preliminary data.</text>
</comment>
<dbReference type="EMBL" id="JBEDNQ010000001">
    <property type="protein sequence ID" value="MEQ3549479.1"/>
    <property type="molecule type" value="Genomic_DNA"/>
</dbReference>